<accession>A0A7W8VC09</accession>
<feature type="compositionally biased region" description="Low complexity" evidence="1">
    <location>
        <begin position="286"/>
        <end position="319"/>
    </location>
</feature>
<keyword evidence="3" id="KW-1185">Reference proteome</keyword>
<evidence type="ECO:0000313" key="2">
    <source>
        <dbReference type="EMBL" id="MBB5430722.1"/>
    </source>
</evidence>
<dbReference type="Proteomes" id="UP000572635">
    <property type="component" value="Unassembled WGS sequence"/>
</dbReference>
<feature type="compositionally biased region" description="Basic and acidic residues" evidence="1">
    <location>
        <begin position="32"/>
        <end position="43"/>
    </location>
</feature>
<organism evidence="2 3">
    <name type="scientific">Nocardiopsis composta</name>
    <dbReference type="NCBI Taxonomy" id="157465"/>
    <lineage>
        <taxon>Bacteria</taxon>
        <taxon>Bacillati</taxon>
        <taxon>Actinomycetota</taxon>
        <taxon>Actinomycetes</taxon>
        <taxon>Streptosporangiales</taxon>
        <taxon>Nocardiopsidaceae</taxon>
        <taxon>Nocardiopsis</taxon>
    </lineage>
</organism>
<feature type="compositionally biased region" description="Basic and acidic residues" evidence="1">
    <location>
        <begin position="394"/>
        <end position="403"/>
    </location>
</feature>
<gene>
    <name evidence="2" type="ORF">HDA36_000806</name>
</gene>
<feature type="region of interest" description="Disordered" evidence="1">
    <location>
        <begin position="422"/>
        <end position="476"/>
    </location>
</feature>
<feature type="compositionally biased region" description="Basic residues" evidence="1">
    <location>
        <begin position="146"/>
        <end position="159"/>
    </location>
</feature>
<dbReference type="EMBL" id="JACHDB010000001">
    <property type="protein sequence ID" value="MBB5430722.1"/>
    <property type="molecule type" value="Genomic_DNA"/>
</dbReference>
<feature type="compositionally biased region" description="Gly residues" evidence="1">
    <location>
        <begin position="125"/>
        <end position="137"/>
    </location>
</feature>
<proteinExistence type="predicted"/>
<evidence type="ECO:0000313" key="3">
    <source>
        <dbReference type="Proteomes" id="UP000572635"/>
    </source>
</evidence>
<reference evidence="2 3" key="1">
    <citation type="submission" date="2020-08" db="EMBL/GenBank/DDBJ databases">
        <title>Sequencing the genomes of 1000 actinobacteria strains.</title>
        <authorList>
            <person name="Klenk H.-P."/>
        </authorList>
    </citation>
    <scope>NUCLEOTIDE SEQUENCE [LARGE SCALE GENOMIC DNA]</scope>
    <source>
        <strain evidence="2 3">DSM 44551</strain>
    </source>
</reference>
<feature type="compositionally biased region" description="Low complexity" evidence="1">
    <location>
        <begin position="1"/>
        <end position="19"/>
    </location>
</feature>
<feature type="compositionally biased region" description="Low complexity" evidence="1">
    <location>
        <begin position="97"/>
        <end position="107"/>
    </location>
</feature>
<evidence type="ECO:0000256" key="1">
    <source>
        <dbReference type="SAM" id="MobiDB-lite"/>
    </source>
</evidence>
<feature type="compositionally biased region" description="Low complexity" evidence="1">
    <location>
        <begin position="199"/>
        <end position="210"/>
    </location>
</feature>
<sequence length="476" mass="49212">MPCPARPARSRASAGIGAATSKPVGAAAPMPRSRECRVSDRRSRASGGVRPPYSPHAPASSSAAYRRHPAGQSPRSGASERPLTRSTASAGWIRGQSAPASSPSSLLRGNGVLGCPRRVKADAGGRIGRGPGQGARQGDGAYLPHPCRRRPPPWLRRPRAGSVRRTPVAVLGGRPAPPTGGEAALPRSRPRRVQRLETLLALRSPPLRSRGGTAEGQAGHGPPPPPLRGALQQCCTPAGRTPGGLSEREGRRRPLAGGRGGGGRQRRVPPSSRAGAPWGRSCGRFRAAGKPGAGRTATARRAGRCAPGAGSPAGPVPCGRWRPPLPGAARHGACTRAGGSRITAPARGNVTRGPSGGSGRAPAARRRGAQPQVATAIRGGRPAGKGVRRRSPHRERPNVDARGRPLLHCPVITVRQTRLIGRGHPEARPPTGGGPRPPGAGLFAFGTAPARTERRRTVRHPVRDSRLHAHTTAVPG</sequence>
<dbReference type="AlphaFoldDB" id="A0A7W8VC09"/>
<feature type="region of interest" description="Disordered" evidence="1">
    <location>
        <begin position="1"/>
        <end position="403"/>
    </location>
</feature>
<comment type="caution">
    <text evidence="2">The sequence shown here is derived from an EMBL/GenBank/DDBJ whole genome shotgun (WGS) entry which is preliminary data.</text>
</comment>
<name>A0A7W8VC09_9ACTN</name>
<protein>
    <submittedName>
        <fullName evidence="2">Uncharacterized protein</fullName>
    </submittedName>
</protein>